<comment type="cofactor">
    <cofactor evidence="1">
        <name>[4Fe-4S] cluster</name>
        <dbReference type="ChEBI" id="CHEBI:49883"/>
    </cofactor>
</comment>
<dbReference type="SFLD" id="SFLDG01067">
    <property type="entry name" value="SPASM/twitch_domain_containing"/>
    <property type="match status" value="1"/>
</dbReference>
<dbReference type="SUPFAM" id="SSF102114">
    <property type="entry name" value="Radical SAM enzymes"/>
    <property type="match status" value="1"/>
</dbReference>
<keyword evidence="4" id="KW-0408">Iron</keyword>
<dbReference type="Pfam" id="PF04055">
    <property type="entry name" value="Radical_SAM"/>
    <property type="match status" value="1"/>
</dbReference>
<evidence type="ECO:0000259" key="6">
    <source>
        <dbReference type="PROSITE" id="PS51918"/>
    </source>
</evidence>
<dbReference type="InterPro" id="IPR050377">
    <property type="entry name" value="Radical_SAM_PqqE_MftC-like"/>
</dbReference>
<feature type="domain" description="Radical SAM core" evidence="6">
    <location>
        <begin position="1"/>
        <end position="198"/>
    </location>
</feature>
<dbReference type="OrthoDB" id="9782387at2"/>
<dbReference type="InterPro" id="IPR058240">
    <property type="entry name" value="rSAM_sf"/>
</dbReference>
<name>A0A0F6VZ71_9BACT</name>
<proteinExistence type="predicted"/>
<sequence length="348" mass="37028">MRRATLSLGTTCSHACIVCGLRDDAPRTELAAPSIERLRALRETSSAITLGGGEPTLAPDVLESAVRAARDVGFTAIGVHTNGHGLAAIARSLASAGLTDVHVSLHGADARVHDYHTGREGSFDVLWSGVAAARAAGLRVVATTVLTRSDFRVLSEIPILLQARGVEAWHVAVPLARGAASDDFDRVYPRLALALPFALHALEIARRVGLRAYVSGAPLCLLGPIASRSITTSARSFHERCDGCAAREVCPGLDPIYLARFDGDELRAREDRPASADHEPAASLFVGPGELAPLRARTTHEPVQSARRALPMYGRPRRANAEVATRSAKSGEALREILPALFEREEDG</sequence>
<dbReference type="PANTHER" id="PTHR11228:SF7">
    <property type="entry name" value="PQQA PEPTIDE CYCLASE"/>
    <property type="match status" value="1"/>
</dbReference>
<dbReference type="STRING" id="927083.DB32_000351"/>
<evidence type="ECO:0000256" key="4">
    <source>
        <dbReference type="ARBA" id="ARBA00023004"/>
    </source>
</evidence>
<dbReference type="PANTHER" id="PTHR11228">
    <property type="entry name" value="RADICAL SAM DOMAIN PROTEIN"/>
    <property type="match status" value="1"/>
</dbReference>
<dbReference type="GO" id="GO:0046872">
    <property type="term" value="F:metal ion binding"/>
    <property type="evidence" value="ECO:0007669"/>
    <property type="project" value="UniProtKB-KW"/>
</dbReference>
<keyword evidence="2" id="KW-0949">S-adenosyl-L-methionine</keyword>
<keyword evidence="3" id="KW-0479">Metal-binding</keyword>
<organism evidence="7 8">
    <name type="scientific">Sandaracinus amylolyticus</name>
    <dbReference type="NCBI Taxonomy" id="927083"/>
    <lineage>
        <taxon>Bacteria</taxon>
        <taxon>Pseudomonadati</taxon>
        <taxon>Myxococcota</taxon>
        <taxon>Polyangia</taxon>
        <taxon>Polyangiales</taxon>
        <taxon>Sandaracinaceae</taxon>
        <taxon>Sandaracinus</taxon>
    </lineage>
</organism>
<dbReference type="InterPro" id="IPR013785">
    <property type="entry name" value="Aldolase_TIM"/>
</dbReference>
<evidence type="ECO:0000256" key="5">
    <source>
        <dbReference type="ARBA" id="ARBA00023014"/>
    </source>
</evidence>
<dbReference type="SFLD" id="SFLDS00029">
    <property type="entry name" value="Radical_SAM"/>
    <property type="match status" value="1"/>
</dbReference>
<gene>
    <name evidence="7" type="ORF">DB32_000351</name>
</gene>
<protein>
    <submittedName>
        <fullName evidence="7">Radical SAM domain protein</fullName>
    </submittedName>
</protein>
<dbReference type="Proteomes" id="UP000034883">
    <property type="component" value="Chromosome"/>
</dbReference>
<dbReference type="KEGG" id="samy:DB32_000351"/>
<dbReference type="AlphaFoldDB" id="A0A0F6VZ71"/>
<evidence type="ECO:0000256" key="2">
    <source>
        <dbReference type="ARBA" id="ARBA00022691"/>
    </source>
</evidence>
<dbReference type="GO" id="GO:0003824">
    <property type="term" value="F:catalytic activity"/>
    <property type="evidence" value="ECO:0007669"/>
    <property type="project" value="InterPro"/>
</dbReference>
<evidence type="ECO:0000256" key="3">
    <source>
        <dbReference type="ARBA" id="ARBA00022723"/>
    </source>
</evidence>
<dbReference type="PROSITE" id="PS51918">
    <property type="entry name" value="RADICAL_SAM"/>
    <property type="match status" value="1"/>
</dbReference>
<dbReference type="GO" id="GO:0051536">
    <property type="term" value="F:iron-sulfur cluster binding"/>
    <property type="evidence" value="ECO:0007669"/>
    <property type="project" value="UniProtKB-KW"/>
</dbReference>
<dbReference type="CDD" id="cd01335">
    <property type="entry name" value="Radical_SAM"/>
    <property type="match status" value="1"/>
</dbReference>
<dbReference type="Gene3D" id="3.20.20.70">
    <property type="entry name" value="Aldolase class I"/>
    <property type="match status" value="1"/>
</dbReference>
<accession>A0A0F6VZ71</accession>
<dbReference type="EMBL" id="CP011125">
    <property type="protein sequence ID" value="AKF03202.1"/>
    <property type="molecule type" value="Genomic_DNA"/>
</dbReference>
<dbReference type="GO" id="GO:0006783">
    <property type="term" value="P:heme biosynthetic process"/>
    <property type="evidence" value="ECO:0007669"/>
    <property type="project" value="TreeGrafter"/>
</dbReference>
<dbReference type="InterPro" id="IPR007197">
    <property type="entry name" value="rSAM"/>
</dbReference>
<evidence type="ECO:0000313" key="7">
    <source>
        <dbReference type="EMBL" id="AKF03202.1"/>
    </source>
</evidence>
<evidence type="ECO:0000313" key="8">
    <source>
        <dbReference type="Proteomes" id="UP000034883"/>
    </source>
</evidence>
<reference evidence="7 8" key="1">
    <citation type="submission" date="2015-03" db="EMBL/GenBank/DDBJ databases">
        <title>Genome assembly of Sandaracinus amylolyticus DSM 53668.</title>
        <authorList>
            <person name="Sharma G."/>
            <person name="Subramanian S."/>
        </authorList>
    </citation>
    <scope>NUCLEOTIDE SEQUENCE [LARGE SCALE GENOMIC DNA]</scope>
    <source>
        <strain evidence="7 8">DSM 53668</strain>
    </source>
</reference>
<keyword evidence="5" id="KW-0411">Iron-sulfur</keyword>
<dbReference type="RefSeq" id="WP_053230661.1">
    <property type="nucleotide sequence ID" value="NZ_CP011125.1"/>
</dbReference>
<evidence type="ECO:0000256" key="1">
    <source>
        <dbReference type="ARBA" id="ARBA00001966"/>
    </source>
</evidence>
<keyword evidence="8" id="KW-1185">Reference proteome</keyword>